<protein>
    <submittedName>
        <fullName evidence="3">DMT family transporter</fullName>
    </submittedName>
</protein>
<feature type="transmembrane region" description="Helical" evidence="1">
    <location>
        <begin position="256"/>
        <end position="279"/>
    </location>
</feature>
<feature type="transmembrane region" description="Helical" evidence="1">
    <location>
        <begin position="134"/>
        <end position="155"/>
    </location>
</feature>
<keyword evidence="1" id="KW-0812">Transmembrane</keyword>
<keyword evidence="1" id="KW-1133">Transmembrane helix</keyword>
<evidence type="ECO:0000256" key="1">
    <source>
        <dbReference type="SAM" id="Phobius"/>
    </source>
</evidence>
<feature type="transmembrane region" description="Helical" evidence="1">
    <location>
        <begin position="39"/>
        <end position="57"/>
    </location>
</feature>
<dbReference type="InterPro" id="IPR000620">
    <property type="entry name" value="EamA_dom"/>
</dbReference>
<dbReference type="Proteomes" id="UP001152178">
    <property type="component" value="Unassembled WGS sequence"/>
</dbReference>
<dbReference type="InterPro" id="IPR037185">
    <property type="entry name" value="EmrE-like"/>
</dbReference>
<proteinExistence type="predicted"/>
<dbReference type="PROSITE" id="PS51257">
    <property type="entry name" value="PROKAR_LIPOPROTEIN"/>
    <property type="match status" value="1"/>
</dbReference>
<feature type="transmembrane region" description="Helical" evidence="1">
    <location>
        <begin position="78"/>
        <end position="97"/>
    </location>
</feature>
<keyword evidence="1" id="KW-0472">Membrane</keyword>
<feature type="transmembrane region" description="Helical" evidence="1">
    <location>
        <begin position="197"/>
        <end position="215"/>
    </location>
</feature>
<reference evidence="3" key="1">
    <citation type="submission" date="2022-11" db="EMBL/GenBank/DDBJ databases">
        <authorList>
            <person name="Coimbra C."/>
        </authorList>
    </citation>
    <scope>NUCLEOTIDE SEQUENCE</scope>
    <source>
        <strain evidence="3">Jales19</strain>
    </source>
</reference>
<organism evidence="3 4">
    <name type="scientific">Mesorhizobium qingshengii</name>
    <dbReference type="NCBI Taxonomy" id="1165689"/>
    <lineage>
        <taxon>Bacteria</taxon>
        <taxon>Pseudomonadati</taxon>
        <taxon>Pseudomonadota</taxon>
        <taxon>Alphaproteobacteria</taxon>
        <taxon>Hyphomicrobiales</taxon>
        <taxon>Phyllobacteriaceae</taxon>
        <taxon>Mesorhizobium</taxon>
    </lineage>
</organism>
<name>A0ABT4QZ07_9HYPH</name>
<dbReference type="RefSeq" id="WP_269907169.1">
    <property type="nucleotide sequence ID" value="NZ_JAPFQA010000011.1"/>
</dbReference>
<keyword evidence="4" id="KW-1185">Reference proteome</keyword>
<dbReference type="SUPFAM" id="SSF103481">
    <property type="entry name" value="Multidrug resistance efflux transporter EmrE"/>
    <property type="match status" value="1"/>
</dbReference>
<feature type="transmembrane region" description="Helical" evidence="1">
    <location>
        <begin position="227"/>
        <end position="249"/>
    </location>
</feature>
<feature type="transmembrane region" description="Helical" evidence="1">
    <location>
        <begin position="161"/>
        <end position="185"/>
    </location>
</feature>
<feature type="domain" description="EamA" evidence="2">
    <location>
        <begin position="162"/>
        <end position="301"/>
    </location>
</feature>
<dbReference type="Gene3D" id="1.10.3730.20">
    <property type="match status" value="1"/>
</dbReference>
<feature type="transmembrane region" description="Helical" evidence="1">
    <location>
        <begin position="285"/>
        <end position="303"/>
    </location>
</feature>
<evidence type="ECO:0000313" key="3">
    <source>
        <dbReference type="EMBL" id="MCZ8546824.1"/>
    </source>
</evidence>
<feature type="transmembrane region" description="Helical" evidence="1">
    <location>
        <begin position="103"/>
        <end position="122"/>
    </location>
</feature>
<evidence type="ECO:0000259" key="2">
    <source>
        <dbReference type="Pfam" id="PF00892"/>
    </source>
</evidence>
<dbReference type="Pfam" id="PF00892">
    <property type="entry name" value="EamA"/>
    <property type="match status" value="1"/>
</dbReference>
<accession>A0ABT4QZ07</accession>
<sequence length="308" mass="32947">MLQKSPIVGSVLAFACLVILGAMPVLANARPTGSDSLAFAIWLTLWQLAAALPLFGVERASKAQVTTTDLPPTARIRLGAIALFTGAMFGMSTYLYVVTAERAGAVSMVIALQAYPLFAMLLEAVFQGKRKSPAEIGFTLIMIASLVYLTTGGTFKIAEVSWWSVTALAIPLLWSIAHLLLKAILETMPVTPSEVTVSRLVISGVFLVLVQAGLGESELLAATFSDLAFQRAAMVLGIAYYLELILWFYAMRHIDVSLASSITVPAPAVTMLISVTMLGEAVAPYQVAAMAIIVAAMYAMLLASRRRR</sequence>
<dbReference type="EMBL" id="JAPFQA010000011">
    <property type="protein sequence ID" value="MCZ8546824.1"/>
    <property type="molecule type" value="Genomic_DNA"/>
</dbReference>
<evidence type="ECO:0000313" key="4">
    <source>
        <dbReference type="Proteomes" id="UP001152178"/>
    </source>
</evidence>
<comment type="caution">
    <text evidence="3">The sequence shown here is derived from an EMBL/GenBank/DDBJ whole genome shotgun (WGS) entry which is preliminary data.</text>
</comment>
<gene>
    <name evidence="3" type="ORF">OOJ09_21765</name>
</gene>